<dbReference type="Proteomes" id="UP000019464">
    <property type="component" value="Unassembled WGS sequence"/>
</dbReference>
<dbReference type="STRING" id="1229521.D791_00427"/>
<proteinExistence type="predicted"/>
<protein>
    <recommendedName>
        <fullName evidence="5">Proteophosphoglycan</fullName>
    </recommendedName>
</protein>
<dbReference type="PATRIC" id="fig|1229521.3.peg.436"/>
<dbReference type="Pfam" id="PF06938">
    <property type="entry name" value="DUF1285_N"/>
    <property type="match status" value="1"/>
</dbReference>
<dbReference type="Pfam" id="PF21028">
    <property type="entry name" value="DUF1285_C"/>
    <property type="match status" value="1"/>
</dbReference>
<organism evidence="3 4">
    <name type="scientific">Nitrincola nitratireducens</name>
    <dbReference type="NCBI Taxonomy" id="1229521"/>
    <lineage>
        <taxon>Bacteria</taxon>
        <taxon>Pseudomonadati</taxon>
        <taxon>Pseudomonadota</taxon>
        <taxon>Gammaproteobacteria</taxon>
        <taxon>Oceanospirillales</taxon>
        <taxon>Oceanospirillaceae</taxon>
        <taxon>Nitrincola</taxon>
    </lineage>
</organism>
<dbReference type="PIRSF" id="PIRSF029557">
    <property type="entry name" value="UCP029557"/>
    <property type="match status" value="1"/>
</dbReference>
<dbReference type="EMBL" id="AONB01000001">
    <property type="protein sequence ID" value="EXJ13079.1"/>
    <property type="molecule type" value="Genomic_DNA"/>
</dbReference>
<reference evidence="3 4" key="2">
    <citation type="journal article" date="2015" name="Syst. Appl. Microbiol.">
        <title>Nitrincola nitratireducens sp. nov. isolated from a haloalkaline crater lake.</title>
        <authorList>
            <person name="Singh A."/>
            <person name="Vaidya B."/>
            <person name="Tanuku N.R."/>
            <person name="Pinnaka A.K."/>
        </authorList>
    </citation>
    <scope>NUCLEOTIDE SEQUENCE [LARGE SCALE GENOMIC DNA]</scope>
    <source>
        <strain evidence="3 4">AK23</strain>
    </source>
</reference>
<dbReference type="InterPro" id="IPR010707">
    <property type="entry name" value="DUF1285"/>
</dbReference>
<keyword evidence="4" id="KW-1185">Reference proteome</keyword>
<name>W9V171_9GAMM</name>
<evidence type="ECO:0000259" key="1">
    <source>
        <dbReference type="Pfam" id="PF06938"/>
    </source>
</evidence>
<accession>W9V171</accession>
<dbReference type="RefSeq" id="WP_036507033.1">
    <property type="nucleotide sequence ID" value="NZ_AONB01000001.1"/>
</dbReference>
<feature type="domain" description="DUF1285" evidence="1">
    <location>
        <begin position="19"/>
        <end position="85"/>
    </location>
</feature>
<gene>
    <name evidence="3" type="ORF">D791_00427</name>
</gene>
<dbReference type="InterPro" id="IPR048341">
    <property type="entry name" value="DUF1285_N"/>
</dbReference>
<dbReference type="Gene3D" id="2.30.270.10">
    <property type="entry name" value="duf1285 protein"/>
    <property type="match status" value="1"/>
</dbReference>
<dbReference type="InterPro" id="IPR023361">
    <property type="entry name" value="DUF1285_beta_roll_sf"/>
</dbReference>
<dbReference type="Gene3D" id="3.10.540.10">
    <property type="entry name" value="duf1285 like domain"/>
    <property type="match status" value="1"/>
</dbReference>
<evidence type="ECO:0008006" key="5">
    <source>
        <dbReference type="Google" id="ProtNLM"/>
    </source>
</evidence>
<dbReference type="InterPro" id="IPR048342">
    <property type="entry name" value="DUF1285_C"/>
</dbReference>
<sequence>METLPNQLLMQVGSDEKLPPVDRWNPSFCGDIDMRIAKDGRWFYQNSPIGRERMVKMFSRILWKEGEHYYLKTPVEKVGIRVDDVPFQVICLDVIDVQGQTGLRFTTSVGDQVIAGVEHPLRIGIDSITQEPSPYVMIRWGMEGRLSRNVFYQLVELAEEQDGHLRVSSQGISFDLGSI</sequence>
<reference evidence="4" key="1">
    <citation type="submission" date="2012-11" db="EMBL/GenBank/DDBJ databases">
        <authorList>
            <person name="Singh A."/>
            <person name="Pinnaka A.K."/>
            <person name="Vaidya B."/>
        </authorList>
    </citation>
    <scope>NUCLEOTIDE SEQUENCE [LARGE SCALE GENOMIC DNA]</scope>
    <source>
        <strain evidence="4">AK23</strain>
    </source>
</reference>
<comment type="caution">
    <text evidence="3">The sequence shown here is derived from an EMBL/GenBank/DDBJ whole genome shotgun (WGS) entry which is preliminary data.</text>
</comment>
<evidence type="ECO:0000259" key="2">
    <source>
        <dbReference type="Pfam" id="PF21028"/>
    </source>
</evidence>
<evidence type="ECO:0000313" key="3">
    <source>
        <dbReference type="EMBL" id="EXJ13079.1"/>
    </source>
</evidence>
<feature type="domain" description="DUF1285" evidence="2">
    <location>
        <begin position="86"/>
        <end position="176"/>
    </location>
</feature>
<dbReference type="OrthoDB" id="3078366at2"/>
<evidence type="ECO:0000313" key="4">
    <source>
        <dbReference type="Proteomes" id="UP000019464"/>
    </source>
</evidence>
<dbReference type="AlphaFoldDB" id="W9V171"/>